<keyword evidence="3" id="KW-1185">Reference proteome</keyword>
<comment type="caution">
    <text evidence="2">The sequence shown here is derived from an EMBL/GenBank/DDBJ whole genome shotgun (WGS) entry which is preliminary data.</text>
</comment>
<dbReference type="EMBL" id="LXJU01000037">
    <property type="protein sequence ID" value="OGE47740.1"/>
    <property type="molecule type" value="Genomic_DNA"/>
</dbReference>
<feature type="compositionally biased region" description="Acidic residues" evidence="1">
    <location>
        <begin position="151"/>
        <end position="161"/>
    </location>
</feature>
<dbReference type="OrthoDB" id="10432634at2759"/>
<dbReference type="Proteomes" id="UP000177622">
    <property type="component" value="Unassembled WGS sequence"/>
</dbReference>
<protein>
    <submittedName>
        <fullName evidence="2">Uncharacterized protein</fullName>
    </submittedName>
</protein>
<evidence type="ECO:0000313" key="3">
    <source>
        <dbReference type="Proteomes" id="UP000177622"/>
    </source>
</evidence>
<evidence type="ECO:0000313" key="2">
    <source>
        <dbReference type="EMBL" id="OGE47740.1"/>
    </source>
</evidence>
<name>A0A1F5L443_PENAI</name>
<organism evidence="2 3">
    <name type="scientific">Penicillium arizonense</name>
    <dbReference type="NCBI Taxonomy" id="1835702"/>
    <lineage>
        <taxon>Eukaryota</taxon>
        <taxon>Fungi</taxon>
        <taxon>Dikarya</taxon>
        <taxon>Ascomycota</taxon>
        <taxon>Pezizomycotina</taxon>
        <taxon>Eurotiomycetes</taxon>
        <taxon>Eurotiomycetidae</taxon>
        <taxon>Eurotiales</taxon>
        <taxon>Aspergillaceae</taxon>
        <taxon>Penicillium</taxon>
    </lineage>
</organism>
<dbReference type="RefSeq" id="XP_022483198.1">
    <property type="nucleotide sequence ID" value="XM_022636913.1"/>
</dbReference>
<dbReference type="GeneID" id="34581647"/>
<gene>
    <name evidence="2" type="ORF">PENARI_c037G05339</name>
</gene>
<evidence type="ECO:0000256" key="1">
    <source>
        <dbReference type="SAM" id="MobiDB-lite"/>
    </source>
</evidence>
<sequence length="283" mass="31862">MYLTMIETTAAGSRTVDWQAQEELDDIYERQIAREDALLQTLNSSQSEPELRLPPFLPREPPSIYAMSIQPGSGIWDDDEYFQSSPSTVLPVAPVYQQRQIRTLEHISHMAQDMNAREGIPALQDNEHADANADADTDDKDHHNGHHNTDADTDINTDANDEGNPYQIIQTYLSSLKPPYEEISQTLQSEKWPLKTIYTLLTLLEQSHIHLLFALRRKGRSESEIKEIEKLCRAHATGFENLAMPDEALGLEDVSVSQWLGVEMARRRKIGFQFGVSGSGTGG</sequence>
<dbReference type="AlphaFoldDB" id="A0A1F5L443"/>
<accession>A0A1F5L443</accession>
<proteinExistence type="predicted"/>
<feature type="compositionally biased region" description="Basic and acidic residues" evidence="1">
    <location>
        <begin position="139"/>
        <end position="150"/>
    </location>
</feature>
<reference evidence="2 3" key="1">
    <citation type="journal article" date="2016" name="Sci. Rep.">
        <title>Penicillium arizonense, a new, genome sequenced fungal species, reveals a high chemical diversity in secreted metabolites.</title>
        <authorList>
            <person name="Grijseels S."/>
            <person name="Nielsen J.C."/>
            <person name="Randelovic M."/>
            <person name="Nielsen J."/>
            <person name="Nielsen K.F."/>
            <person name="Workman M."/>
            <person name="Frisvad J.C."/>
        </authorList>
    </citation>
    <scope>NUCLEOTIDE SEQUENCE [LARGE SCALE GENOMIC DNA]</scope>
    <source>
        <strain evidence="2 3">CBS 141311</strain>
    </source>
</reference>
<feature type="region of interest" description="Disordered" evidence="1">
    <location>
        <begin position="131"/>
        <end position="163"/>
    </location>
</feature>